<evidence type="ECO:0000313" key="7">
    <source>
        <dbReference type="EMBL" id="OQX11985.1"/>
    </source>
</evidence>
<comment type="caution">
    <text evidence="7">The sequence shown here is derived from an EMBL/GenBank/DDBJ whole genome shotgun (WGS) entry which is preliminary data.</text>
</comment>
<dbReference type="EMBL" id="MTEJ01000075">
    <property type="protein sequence ID" value="OQX11985.1"/>
    <property type="molecule type" value="Genomic_DNA"/>
</dbReference>
<reference evidence="7 8" key="1">
    <citation type="submission" date="2017-01" db="EMBL/GenBank/DDBJ databases">
        <title>Novel large sulfur bacteria in the metagenomes of groundwater-fed chemosynthetic microbial mats in the Lake Huron basin.</title>
        <authorList>
            <person name="Sharrar A.M."/>
            <person name="Flood B.E."/>
            <person name="Bailey J.V."/>
            <person name="Jones D.S."/>
            <person name="Biddanda B."/>
            <person name="Ruberg S.A."/>
            <person name="Marcus D.N."/>
            <person name="Dick G.J."/>
        </authorList>
    </citation>
    <scope>NUCLEOTIDE SEQUENCE [LARGE SCALE GENOMIC DNA]</scope>
    <source>
        <strain evidence="7">A8</strain>
    </source>
</reference>
<evidence type="ECO:0000313" key="8">
    <source>
        <dbReference type="Proteomes" id="UP000192491"/>
    </source>
</evidence>
<dbReference type="PANTHER" id="PTHR30606:SF10">
    <property type="entry name" value="PHOSPHATIDYLINOSITOL MANNOSIDE ACYLTRANSFERASE"/>
    <property type="match status" value="1"/>
</dbReference>
<name>A0A1Y1QRU0_9GAMM</name>
<dbReference type="GO" id="GO:0016746">
    <property type="term" value="F:acyltransferase activity"/>
    <property type="evidence" value="ECO:0007669"/>
    <property type="project" value="UniProtKB-KW"/>
</dbReference>
<keyword evidence="4 7" id="KW-0808">Transferase</keyword>
<keyword evidence="3" id="KW-0997">Cell inner membrane</keyword>
<evidence type="ECO:0000256" key="1">
    <source>
        <dbReference type="ARBA" id="ARBA00004533"/>
    </source>
</evidence>
<protein>
    <submittedName>
        <fullName evidence="7">Lipid A biosynthesis acyltransferase</fullName>
    </submittedName>
</protein>
<keyword evidence="6 7" id="KW-0012">Acyltransferase</keyword>
<comment type="subcellular location">
    <subcellularLocation>
        <location evidence="1">Cell inner membrane</location>
    </subcellularLocation>
</comment>
<evidence type="ECO:0000256" key="3">
    <source>
        <dbReference type="ARBA" id="ARBA00022519"/>
    </source>
</evidence>
<dbReference type="InterPro" id="IPR004960">
    <property type="entry name" value="LipA_acyltrans"/>
</dbReference>
<gene>
    <name evidence="7" type="ORF">BWK73_16080</name>
</gene>
<keyword evidence="5" id="KW-0472">Membrane</keyword>
<evidence type="ECO:0000256" key="2">
    <source>
        <dbReference type="ARBA" id="ARBA00022475"/>
    </source>
</evidence>
<organism evidence="7 8">
    <name type="scientific">Thiothrix lacustris</name>
    <dbReference type="NCBI Taxonomy" id="525917"/>
    <lineage>
        <taxon>Bacteria</taxon>
        <taxon>Pseudomonadati</taxon>
        <taxon>Pseudomonadota</taxon>
        <taxon>Gammaproteobacteria</taxon>
        <taxon>Thiotrichales</taxon>
        <taxon>Thiotrichaceae</taxon>
        <taxon>Thiothrix</taxon>
    </lineage>
</organism>
<proteinExistence type="predicted"/>
<accession>A0A1Y1QRU0</accession>
<dbReference type="Proteomes" id="UP000192491">
    <property type="component" value="Unassembled WGS sequence"/>
</dbReference>
<sequence length="301" mass="34653">MMRWRPDTFAVRYDVLFPLYAQLPPALGYRCAAMQAGFFRRKRVAEAGLIRQQMHRVFPQATAVQLEQWLQDYYRMVEQEALDTWYLPHQPISDIVTLQGFEAVQAARAQGQRVILTGAHFGRFWLTGAAMRALGHTTGTITRDGDTDNRHGLHPAEHRFRQYKLARLQQVLGGGFLVEGHDLRPLYRALDAHLMALIFDVPYPQAHAGNVTVPFFQSRISLPADIYRIAKKMEAVVAPFYMRDRGRGQVVAEFSGLLDPQQYDESAMMCLLANQLETRIRENPGQWWLWEALPLLQRDEQ</sequence>
<dbReference type="Pfam" id="PF03279">
    <property type="entry name" value="Lip_A_acyltrans"/>
    <property type="match status" value="1"/>
</dbReference>
<dbReference type="PANTHER" id="PTHR30606">
    <property type="entry name" value="LIPID A BIOSYNTHESIS LAUROYL ACYLTRANSFERASE"/>
    <property type="match status" value="1"/>
</dbReference>
<evidence type="ECO:0000256" key="6">
    <source>
        <dbReference type="ARBA" id="ARBA00023315"/>
    </source>
</evidence>
<dbReference type="AlphaFoldDB" id="A0A1Y1QRU0"/>
<dbReference type="GO" id="GO:0009247">
    <property type="term" value="P:glycolipid biosynthetic process"/>
    <property type="evidence" value="ECO:0007669"/>
    <property type="project" value="UniProtKB-ARBA"/>
</dbReference>
<keyword evidence="2" id="KW-1003">Cell membrane</keyword>
<dbReference type="GO" id="GO:0005886">
    <property type="term" value="C:plasma membrane"/>
    <property type="evidence" value="ECO:0007669"/>
    <property type="project" value="UniProtKB-SubCell"/>
</dbReference>
<evidence type="ECO:0000256" key="5">
    <source>
        <dbReference type="ARBA" id="ARBA00023136"/>
    </source>
</evidence>
<evidence type="ECO:0000256" key="4">
    <source>
        <dbReference type="ARBA" id="ARBA00022679"/>
    </source>
</evidence>